<accession>A0A6A6JJ71</accession>
<dbReference type="EMBL" id="ML986496">
    <property type="protein sequence ID" value="KAF2275716.1"/>
    <property type="molecule type" value="Genomic_DNA"/>
</dbReference>
<dbReference type="RefSeq" id="XP_033653255.1">
    <property type="nucleotide sequence ID" value="XM_033803017.1"/>
</dbReference>
<dbReference type="Gene3D" id="1.10.510.10">
    <property type="entry name" value="Transferase(Phosphotransferase) domain 1"/>
    <property type="match status" value="1"/>
</dbReference>
<dbReference type="PROSITE" id="PS50011">
    <property type="entry name" value="PROTEIN_KINASE_DOM"/>
    <property type="match status" value="1"/>
</dbReference>
<dbReference type="OrthoDB" id="310217at2759"/>
<dbReference type="GeneID" id="54556192"/>
<name>A0A6A6JJ71_WESOR</name>
<sequence length="384" mass="44357">MPMSNPPMPQGPFPEVLRSKFIPIKPVDPRRTTNMWYCFLRSEFRANDPVVRSVLLHSRKSCYLVRRVRLIKVHEQKTSFEREVYALKKLKEALESPDEEYTHNVVGHYSWNAYYVGSKYRSDSATERFAAPGPPVYWILLDTAPGGISLEAYIQECGLLPAFFVWDTFVEVADALQFIHRSFVVHGHVQPSKVLVNYISSAHEKAHLHIRPRLLLIDFKRSYVKGEQVAQSTTQDWAGLVRKDWVDFFETIWACAQGADWRKPPEQQATPNERAATWSKLSEHAKAGRHPWGDGEAWEPLDQKHLHDLYTAKREAKSWSVSILEKQIFGLYEEFERKLNDEPYLDNCMCLLGKWKSIIKTGVTRDEMVAALSTQMFGRGRGQT</sequence>
<evidence type="ECO:0000313" key="2">
    <source>
        <dbReference type="EMBL" id="KAF2275716.1"/>
    </source>
</evidence>
<dbReference type="InterPro" id="IPR011009">
    <property type="entry name" value="Kinase-like_dom_sf"/>
</dbReference>
<protein>
    <recommendedName>
        <fullName evidence="1">Protein kinase domain-containing protein</fullName>
    </recommendedName>
</protein>
<evidence type="ECO:0000259" key="1">
    <source>
        <dbReference type="PROSITE" id="PS50011"/>
    </source>
</evidence>
<dbReference type="Proteomes" id="UP000800097">
    <property type="component" value="Unassembled WGS sequence"/>
</dbReference>
<dbReference type="GO" id="GO:0005524">
    <property type="term" value="F:ATP binding"/>
    <property type="evidence" value="ECO:0007669"/>
    <property type="project" value="InterPro"/>
</dbReference>
<proteinExistence type="predicted"/>
<evidence type="ECO:0000313" key="3">
    <source>
        <dbReference type="Proteomes" id="UP000800097"/>
    </source>
</evidence>
<keyword evidence="3" id="KW-1185">Reference proteome</keyword>
<dbReference type="SUPFAM" id="SSF56112">
    <property type="entry name" value="Protein kinase-like (PK-like)"/>
    <property type="match status" value="1"/>
</dbReference>
<gene>
    <name evidence="2" type="ORF">EI97DRAFT_70274</name>
</gene>
<dbReference type="InterPro" id="IPR000719">
    <property type="entry name" value="Prot_kinase_dom"/>
</dbReference>
<reference evidence="2" key="1">
    <citation type="journal article" date="2020" name="Stud. Mycol.">
        <title>101 Dothideomycetes genomes: a test case for predicting lifestyles and emergence of pathogens.</title>
        <authorList>
            <person name="Haridas S."/>
            <person name="Albert R."/>
            <person name="Binder M."/>
            <person name="Bloem J."/>
            <person name="Labutti K."/>
            <person name="Salamov A."/>
            <person name="Andreopoulos B."/>
            <person name="Baker S."/>
            <person name="Barry K."/>
            <person name="Bills G."/>
            <person name="Bluhm B."/>
            <person name="Cannon C."/>
            <person name="Castanera R."/>
            <person name="Culley D."/>
            <person name="Daum C."/>
            <person name="Ezra D."/>
            <person name="Gonzalez J."/>
            <person name="Henrissat B."/>
            <person name="Kuo A."/>
            <person name="Liang C."/>
            <person name="Lipzen A."/>
            <person name="Lutzoni F."/>
            <person name="Magnuson J."/>
            <person name="Mondo S."/>
            <person name="Nolan M."/>
            <person name="Ohm R."/>
            <person name="Pangilinan J."/>
            <person name="Park H.-J."/>
            <person name="Ramirez L."/>
            <person name="Alfaro M."/>
            <person name="Sun H."/>
            <person name="Tritt A."/>
            <person name="Yoshinaga Y."/>
            <person name="Zwiers L.-H."/>
            <person name="Turgeon B."/>
            <person name="Goodwin S."/>
            <person name="Spatafora J."/>
            <person name="Crous P."/>
            <person name="Grigoriev I."/>
        </authorList>
    </citation>
    <scope>NUCLEOTIDE SEQUENCE</scope>
    <source>
        <strain evidence="2">CBS 379.55</strain>
    </source>
</reference>
<feature type="domain" description="Protein kinase" evidence="1">
    <location>
        <begin position="2"/>
        <end position="384"/>
    </location>
</feature>
<dbReference type="AlphaFoldDB" id="A0A6A6JJ71"/>
<dbReference type="GO" id="GO:0004672">
    <property type="term" value="F:protein kinase activity"/>
    <property type="evidence" value="ECO:0007669"/>
    <property type="project" value="InterPro"/>
</dbReference>
<organism evidence="2 3">
    <name type="scientific">Westerdykella ornata</name>
    <dbReference type="NCBI Taxonomy" id="318751"/>
    <lineage>
        <taxon>Eukaryota</taxon>
        <taxon>Fungi</taxon>
        <taxon>Dikarya</taxon>
        <taxon>Ascomycota</taxon>
        <taxon>Pezizomycotina</taxon>
        <taxon>Dothideomycetes</taxon>
        <taxon>Pleosporomycetidae</taxon>
        <taxon>Pleosporales</taxon>
        <taxon>Sporormiaceae</taxon>
        <taxon>Westerdykella</taxon>
    </lineage>
</organism>